<evidence type="ECO:0000313" key="2">
    <source>
        <dbReference type="EMBL" id="MWK56930.1"/>
    </source>
</evidence>
<sequence>MPDLDLLLDQLTLARLEREALRRGMTAEALAGQLLDTEVATRSRPRAGGVGATPFYRRKSQD</sequence>
<dbReference type="RefSeq" id="WP_160481047.1">
    <property type="nucleotide sequence ID" value="NZ_WTFN01000027.1"/>
</dbReference>
<dbReference type="Proteomes" id="UP000461288">
    <property type="component" value="Unassembled WGS sequence"/>
</dbReference>
<comment type="caution">
    <text evidence="2">The sequence shown here is derived from an EMBL/GenBank/DDBJ whole genome shotgun (WGS) entry which is preliminary data.</text>
</comment>
<feature type="region of interest" description="Disordered" evidence="1">
    <location>
        <begin position="42"/>
        <end position="62"/>
    </location>
</feature>
<gene>
    <name evidence="2" type="ORF">GO594_13165</name>
</gene>
<reference evidence="2 3" key="1">
    <citation type="submission" date="2019-12" db="EMBL/GenBank/DDBJ databases">
        <title>Draft genome sequence of Pseudomonas otitidis recovered from a chicken carcass.</title>
        <authorList>
            <person name="Vieira T.R."/>
            <person name="Oliviera E.F.C."/>
            <person name="Silva N.M.V."/>
            <person name="Sambrano G.E."/>
            <person name="Cibulski S.P."/>
            <person name="Cardoso M.R.I."/>
        </authorList>
    </citation>
    <scope>NUCLEOTIDE SEQUENCE [LARGE SCALE GENOMIC DNA]</scope>
    <source>
        <strain evidence="2 3">25_K</strain>
    </source>
</reference>
<proteinExistence type="predicted"/>
<evidence type="ECO:0000313" key="3">
    <source>
        <dbReference type="Proteomes" id="UP000461288"/>
    </source>
</evidence>
<evidence type="ECO:0000256" key="1">
    <source>
        <dbReference type="SAM" id="MobiDB-lite"/>
    </source>
</evidence>
<dbReference type="EMBL" id="WTFN01000027">
    <property type="protein sequence ID" value="MWK56930.1"/>
    <property type="molecule type" value="Genomic_DNA"/>
</dbReference>
<dbReference type="AlphaFoldDB" id="A0A7X3KTU7"/>
<accession>A0A7X3KTU7</accession>
<organism evidence="2 3">
    <name type="scientific">Metapseudomonas otitidis</name>
    <dbReference type="NCBI Taxonomy" id="319939"/>
    <lineage>
        <taxon>Bacteria</taxon>
        <taxon>Pseudomonadati</taxon>
        <taxon>Pseudomonadota</taxon>
        <taxon>Gammaproteobacteria</taxon>
        <taxon>Pseudomonadales</taxon>
        <taxon>Pseudomonadaceae</taxon>
        <taxon>Metapseudomonas</taxon>
    </lineage>
</organism>
<protein>
    <submittedName>
        <fullName evidence="2">Uncharacterized protein</fullName>
    </submittedName>
</protein>
<name>A0A7X3KTU7_9GAMM</name>